<feature type="compositionally biased region" description="Polar residues" evidence="1">
    <location>
        <begin position="75"/>
        <end position="91"/>
    </location>
</feature>
<dbReference type="Proteomes" id="UP000183487">
    <property type="component" value="Unassembled WGS sequence"/>
</dbReference>
<evidence type="ECO:0000313" key="3">
    <source>
        <dbReference type="EMBL" id="SDQ50538.1"/>
    </source>
</evidence>
<protein>
    <submittedName>
        <fullName evidence="3">Uncharacterized protein</fullName>
    </submittedName>
</protein>
<accession>A0A1H1BF10</accession>
<feature type="signal peptide" evidence="2">
    <location>
        <begin position="1"/>
        <end position="27"/>
    </location>
</feature>
<feature type="compositionally biased region" description="Polar residues" evidence="1">
    <location>
        <begin position="50"/>
        <end position="64"/>
    </location>
</feature>
<proteinExistence type="predicted"/>
<evidence type="ECO:0000256" key="1">
    <source>
        <dbReference type="SAM" id="MobiDB-lite"/>
    </source>
</evidence>
<dbReference type="OrthoDB" id="9134665at2"/>
<reference evidence="4" key="1">
    <citation type="submission" date="2016-10" db="EMBL/GenBank/DDBJ databases">
        <authorList>
            <person name="Varghese N."/>
        </authorList>
    </citation>
    <scope>NUCLEOTIDE SEQUENCE [LARGE SCALE GENOMIC DNA]</scope>
    <source>
        <strain evidence="4">GAS106B</strain>
    </source>
</reference>
<dbReference type="RefSeq" id="WP_074766372.1">
    <property type="nucleotide sequence ID" value="NZ_FNKP01000001.1"/>
</dbReference>
<name>A0A1H1BF10_9BURK</name>
<evidence type="ECO:0000256" key="2">
    <source>
        <dbReference type="SAM" id="SignalP"/>
    </source>
</evidence>
<organism evidence="3 4">
    <name type="scientific">Paraburkholderia fungorum</name>
    <dbReference type="NCBI Taxonomy" id="134537"/>
    <lineage>
        <taxon>Bacteria</taxon>
        <taxon>Pseudomonadati</taxon>
        <taxon>Pseudomonadota</taxon>
        <taxon>Betaproteobacteria</taxon>
        <taxon>Burkholderiales</taxon>
        <taxon>Burkholderiaceae</taxon>
        <taxon>Paraburkholderia</taxon>
    </lineage>
</organism>
<gene>
    <name evidence="3" type="ORF">SAMN05443245_1633</name>
</gene>
<dbReference type="AlphaFoldDB" id="A0A1H1BF10"/>
<feature type="chain" id="PRO_5010310888" evidence="2">
    <location>
        <begin position="28"/>
        <end position="118"/>
    </location>
</feature>
<evidence type="ECO:0000313" key="4">
    <source>
        <dbReference type="Proteomes" id="UP000183487"/>
    </source>
</evidence>
<keyword evidence="4" id="KW-1185">Reference proteome</keyword>
<feature type="compositionally biased region" description="Basic and acidic residues" evidence="1">
    <location>
        <begin position="94"/>
        <end position="107"/>
    </location>
</feature>
<dbReference type="EMBL" id="FNKP01000001">
    <property type="protein sequence ID" value="SDQ50538.1"/>
    <property type="molecule type" value="Genomic_DNA"/>
</dbReference>
<feature type="region of interest" description="Disordered" evidence="1">
    <location>
        <begin position="46"/>
        <end position="118"/>
    </location>
</feature>
<sequence>MKRSKWTLLTAGVALTWIGTVSAPALAQTIDVVRAAQAAQVDKIQVDKIAQSNPPAAPRGTQSPMVKPPDAASGVNGQNGADSAPSATNPDNMPIKRPDKPTNDKMSRQPPASGANAK</sequence>
<keyword evidence="2" id="KW-0732">Signal</keyword>